<evidence type="ECO:0000313" key="8">
    <source>
        <dbReference type="Proteomes" id="UP001501414"/>
    </source>
</evidence>
<dbReference type="InterPro" id="IPR017941">
    <property type="entry name" value="Rieske_2Fe-2S"/>
</dbReference>
<evidence type="ECO:0000256" key="2">
    <source>
        <dbReference type="ARBA" id="ARBA00022723"/>
    </source>
</evidence>
<feature type="domain" description="Rieske" evidence="6">
    <location>
        <begin position="3"/>
        <end position="108"/>
    </location>
</feature>
<evidence type="ECO:0000256" key="1">
    <source>
        <dbReference type="ARBA" id="ARBA00022714"/>
    </source>
</evidence>
<name>A0ABN1XTK8_9PSEU</name>
<reference evidence="7 8" key="1">
    <citation type="journal article" date="2019" name="Int. J. Syst. Evol. Microbiol.">
        <title>The Global Catalogue of Microorganisms (GCM) 10K type strain sequencing project: providing services to taxonomists for standard genome sequencing and annotation.</title>
        <authorList>
            <consortium name="The Broad Institute Genomics Platform"/>
            <consortium name="The Broad Institute Genome Sequencing Center for Infectious Disease"/>
            <person name="Wu L."/>
            <person name="Ma J."/>
        </authorList>
    </citation>
    <scope>NUCLEOTIDE SEQUENCE [LARGE SCALE GENOMIC DNA]</scope>
    <source>
        <strain evidence="7 8">JCM 11896</strain>
    </source>
</reference>
<evidence type="ECO:0000313" key="7">
    <source>
        <dbReference type="EMBL" id="GAA1385606.1"/>
    </source>
</evidence>
<comment type="caution">
    <text evidence="7">The sequence shown here is derived from an EMBL/GenBank/DDBJ whole genome shotgun (WGS) entry which is preliminary data.</text>
</comment>
<protein>
    <submittedName>
        <fullName evidence="7">Rieske (2Fe-2S) protein</fullName>
    </submittedName>
</protein>
<proteinExistence type="predicted"/>
<keyword evidence="4" id="KW-0411">Iron-sulfur</keyword>
<gene>
    <name evidence="7" type="ORF">GCM10009613_18250</name>
</gene>
<evidence type="ECO:0000259" key="6">
    <source>
        <dbReference type="PROSITE" id="PS51296"/>
    </source>
</evidence>
<dbReference type="PANTHER" id="PTHR21496:SF23">
    <property type="entry name" value="3-PHENYLPROPIONATE_CINNAMIC ACID DIOXYGENASE FERREDOXIN SUBUNIT"/>
    <property type="match status" value="1"/>
</dbReference>
<keyword evidence="3" id="KW-0408">Iron</keyword>
<dbReference type="Pfam" id="PF00355">
    <property type="entry name" value="Rieske"/>
    <property type="match status" value="1"/>
</dbReference>
<sequence length="167" mass="18240">MRIVVARVDDFAPGERKIVTRGRRSIGVFRVGDRFYALNNHCPHLGGPLCRGRTQAWVRSSMPGRYERDDEHALIACPWHGWEYDLATGQSFLGPGEPPARSYEVSVEPAGDDCAGATDPAPGERRPGPFVAETFDVTVERFGSGDHVVVDTTPRPARTVPSPGESP</sequence>
<feature type="region of interest" description="Disordered" evidence="5">
    <location>
        <begin position="93"/>
        <end position="129"/>
    </location>
</feature>
<dbReference type="Proteomes" id="UP001501414">
    <property type="component" value="Unassembled WGS sequence"/>
</dbReference>
<dbReference type="SUPFAM" id="SSF50022">
    <property type="entry name" value="ISP domain"/>
    <property type="match status" value="1"/>
</dbReference>
<keyword evidence="8" id="KW-1185">Reference proteome</keyword>
<evidence type="ECO:0000256" key="5">
    <source>
        <dbReference type="SAM" id="MobiDB-lite"/>
    </source>
</evidence>
<dbReference type="RefSeq" id="WP_344020401.1">
    <property type="nucleotide sequence ID" value="NZ_BAAAJK010000006.1"/>
</dbReference>
<feature type="region of interest" description="Disordered" evidence="5">
    <location>
        <begin position="146"/>
        <end position="167"/>
    </location>
</feature>
<dbReference type="PROSITE" id="PS51296">
    <property type="entry name" value="RIESKE"/>
    <property type="match status" value="1"/>
</dbReference>
<evidence type="ECO:0000256" key="3">
    <source>
        <dbReference type="ARBA" id="ARBA00023004"/>
    </source>
</evidence>
<dbReference type="Gene3D" id="2.102.10.10">
    <property type="entry name" value="Rieske [2Fe-2S] iron-sulphur domain"/>
    <property type="match status" value="1"/>
</dbReference>
<accession>A0ABN1XTK8</accession>
<evidence type="ECO:0000256" key="4">
    <source>
        <dbReference type="ARBA" id="ARBA00023014"/>
    </source>
</evidence>
<dbReference type="InterPro" id="IPR036922">
    <property type="entry name" value="Rieske_2Fe-2S_sf"/>
</dbReference>
<dbReference type="PANTHER" id="PTHR21496">
    <property type="entry name" value="FERREDOXIN-RELATED"/>
    <property type="match status" value="1"/>
</dbReference>
<keyword evidence="1" id="KW-0001">2Fe-2S</keyword>
<keyword evidence="2" id="KW-0479">Metal-binding</keyword>
<organism evidence="7 8">
    <name type="scientific">Pseudonocardia kongjuensis</name>
    <dbReference type="NCBI Taxonomy" id="102227"/>
    <lineage>
        <taxon>Bacteria</taxon>
        <taxon>Bacillati</taxon>
        <taxon>Actinomycetota</taxon>
        <taxon>Actinomycetes</taxon>
        <taxon>Pseudonocardiales</taxon>
        <taxon>Pseudonocardiaceae</taxon>
        <taxon>Pseudonocardia</taxon>
    </lineage>
</organism>
<dbReference type="EMBL" id="BAAAJK010000006">
    <property type="protein sequence ID" value="GAA1385606.1"/>
    <property type="molecule type" value="Genomic_DNA"/>
</dbReference>